<keyword evidence="3" id="KW-1185">Reference proteome</keyword>
<sequence>MATSADFIRLAQTLPPRLTRFFAKYPPGTANDVVKNPFKPTIHPVTKKWHNPVYSLRRQKELVVLARDYGLEDLLPPTVKKTAVREKRALEGPKMKKMMSPKGKEWERTLKGRLEMREKAMRGMPNLIERWRKAGHGRGWTEWPR</sequence>
<dbReference type="GO" id="GO:0003735">
    <property type="term" value="F:structural constituent of ribosome"/>
    <property type="evidence" value="ECO:0007669"/>
    <property type="project" value="InterPro"/>
</dbReference>
<dbReference type="GO" id="GO:0005762">
    <property type="term" value="C:mitochondrial large ribosomal subunit"/>
    <property type="evidence" value="ECO:0007669"/>
    <property type="project" value="InterPro"/>
</dbReference>
<evidence type="ECO:0000313" key="3">
    <source>
        <dbReference type="Proteomes" id="UP001412239"/>
    </source>
</evidence>
<reference evidence="2" key="1">
    <citation type="submission" date="2015-10" db="EMBL/GenBank/DDBJ databases">
        <authorList>
            <person name="Regsiter A."/>
            <person name="william w."/>
        </authorList>
    </citation>
    <scope>NUCLEOTIDE SEQUENCE</scope>
    <source>
        <strain evidence="2">Montdore</strain>
    </source>
</reference>
<name>A0A292PK46_9PEZI</name>
<dbReference type="AlphaFoldDB" id="A0A292PK46"/>
<evidence type="ECO:0000313" key="2">
    <source>
        <dbReference type="EMBL" id="CUS07065.1"/>
    </source>
</evidence>
<gene>
    <name evidence="2" type="ORF">GSTUAT00008850001</name>
</gene>
<organism evidence="2 3">
    <name type="scientific">Tuber aestivum</name>
    <name type="common">summer truffle</name>
    <dbReference type="NCBI Taxonomy" id="59557"/>
    <lineage>
        <taxon>Eukaryota</taxon>
        <taxon>Fungi</taxon>
        <taxon>Dikarya</taxon>
        <taxon>Ascomycota</taxon>
        <taxon>Pezizomycotina</taxon>
        <taxon>Pezizomycetes</taxon>
        <taxon>Pezizales</taxon>
        <taxon>Tuberaceae</taxon>
        <taxon>Tuber</taxon>
    </lineage>
</organism>
<dbReference type="Pfam" id="PF18126">
    <property type="entry name" value="Mitoc_mL59"/>
    <property type="match status" value="1"/>
</dbReference>
<dbReference type="InterPro" id="IPR037507">
    <property type="entry name" value="Ribosomal_mL59"/>
</dbReference>
<dbReference type="Proteomes" id="UP001412239">
    <property type="component" value="Unassembled WGS sequence"/>
</dbReference>
<dbReference type="PANTHER" id="PTHR28041">
    <property type="entry name" value="54S RIBOSOMAL PROTEIN L25, MITOCHONDRIAL"/>
    <property type="match status" value="1"/>
</dbReference>
<dbReference type="EMBL" id="LN891254">
    <property type="protein sequence ID" value="CUS07065.1"/>
    <property type="molecule type" value="Genomic_DNA"/>
</dbReference>
<dbReference type="InterPro" id="IPR040922">
    <property type="entry name" value="Ribosomal_mL59_dom"/>
</dbReference>
<proteinExistence type="predicted"/>
<dbReference type="PANTHER" id="PTHR28041:SF1">
    <property type="entry name" value="LARGE RIBOSOMAL SUBUNIT PROTEIN ML59"/>
    <property type="match status" value="1"/>
</dbReference>
<feature type="domain" description="Large ribosomal subunit protein mL59" evidence="1">
    <location>
        <begin position="16"/>
        <end position="133"/>
    </location>
</feature>
<accession>A0A292PK46</accession>
<protein>
    <recommendedName>
        <fullName evidence="1">Large ribosomal subunit protein mL59 domain-containing protein</fullName>
    </recommendedName>
</protein>
<evidence type="ECO:0000259" key="1">
    <source>
        <dbReference type="Pfam" id="PF18126"/>
    </source>
</evidence>